<name>A0A2T4BRQ0_TRILO</name>
<protein>
    <submittedName>
        <fullName evidence="1">Uncharacterized protein</fullName>
    </submittedName>
</protein>
<reference evidence="1 2" key="1">
    <citation type="submission" date="2016-07" db="EMBL/GenBank/DDBJ databases">
        <title>Multiple horizontal gene transfer events from other fungi enriched the ability of initially mycotrophic Trichoderma (Ascomycota) to feed on dead plant biomass.</title>
        <authorList>
            <consortium name="DOE Joint Genome Institute"/>
            <person name="Aerts A."/>
            <person name="Atanasova L."/>
            <person name="Chenthamara K."/>
            <person name="Zhang J."/>
            <person name="Grujic M."/>
            <person name="Henrissat B."/>
            <person name="Kuo A."/>
            <person name="Salamov A."/>
            <person name="Lipzen A."/>
            <person name="Labutti K."/>
            <person name="Barry K."/>
            <person name="Miao Y."/>
            <person name="Rahimi M.J."/>
            <person name="Shen Q."/>
            <person name="Grigoriev I.V."/>
            <person name="Kubicek C.P."/>
            <person name="Druzhinina I.S."/>
        </authorList>
    </citation>
    <scope>NUCLEOTIDE SEQUENCE [LARGE SCALE GENOMIC DNA]</scope>
    <source>
        <strain evidence="1 2">ATCC 18648</strain>
    </source>
</reference>
<evidence type="ECO:0000313" key="2">
    <source>
        <dbReference type="Proteomes" id="UP000240760"/>
    </source>
</evidence>
<proteinExistence type="predicted"/>
<dbReference type="EMBL" id="KZ679144">
    <property type="protein sequence ID" value="PTB71988.1"/>
    <property type="molecule type" value="Genomic_DNA"/>
</dbReference>
<organism evidence="1 2">
    <name type="scientific">Trichoderma longibrachiatum ATCC 18648</name>
    <dbReference type="NCBI Taxonomy" id="983965"/>
    <lineage>
        <taxon>Eukaryota</taxon>
        <taxon>Fungi</taxon>
        <taxon>Dikarya</taxon>
        <taxon>Ascomycota</taxon>
        <taxon>Pezizomycotina</taxon>
        <taxon>Sordariomycetes</taxon>
        <taxon>Hypocreomycetidae</taxon>
        <taxon>Hypocreales</taxon>
        <taxon>Hypocreaceae</taxon>
        <taxon>Trichoderma</taxon>
    </lineage>
</organism>
<keyword evidence="2" id="KW-1185">Reference proteome</keyword>
<dbReference type="AlphaFoldDB" id="A0A2T4BRQ0"/>
<dbReference type="Proteomes" id="UP000240760">
    <property type="component" value="Unassembled WGS sequence"/>
</dbReference>
<accession>A0A2T4BRQ0</accession>
<evidence type="ECO:0000313" key="1">
    <source>
        <dbReference type="EMBL" id="PTB71988.1"/>
    </source>
</evidence>
<gene>
    <name evidence="1" type="ORF">M440DRAFT_1406035</name>
</gene>
<sequence length="103" mass="11751">MPSFVLWCLRFFFPSSLLLLPALTLFCPVVVLCTAISNFPRRPDRDPPTPFITIQPRKRRTGPMKRLPGGRGAWSSSWVLWNAFFCKRGRGSKPAVIVQLKTF</sequence>